<comment type="caution">
    <text evidence="2">The sequence shown here is derived from an EMBL/GenBank/DDBJ whole genome shotgun (WGS) entry which is preliminary data.</text>
</comment>
<protein>
    <submittedName>
        <fullName evidence="2">Uncharacterized protein</fullName>
    </submittedName>
</protein>
<organism evidence="2 3">
    <name type="scientific">Rosa chinensis</name>
    <name type="common">China rose</name>
    <dbReference type="NCBI Taxonomy" id="74649"/>
    <lineage>
        <taxon>Eukaryota</taxon>
        <taxon>Viridiplantae</taxon>
        <taxon>Streptophyta</taxon>
        <taxon>Embryophyta</taxon>
        <taxon>Tracheophyta</taxon>
        <taxon>Spermatophyta</taxon>
        <taxon>Magnoliopsida</taxon>
        <taxon>eudicotyledons</taxon>
        <taxon>Gunneridae</taxon>
        <taxon>Pentapetalae</taxon>
        <taxon>rosids</taxon>
        <taxon>fabids</taxon>
        <taxon>Rosales</taxon>
        <taxon>Rosaceae</taxon>
        <taxon>Rosoideae</taxon>
        <taxon>Rosoideae incertae sedis</taxon>
        <taxon>Rosa</taxon>
    </lineage>
</organism>
<name>A0A2P6PHG3_ROSCH</name>
<keyword evidence="3" id="KW-1185">Reference proteome</keyword>
<gene>
    <name evidence="2" type="ORF">RchiOBHm_Chr7g0238221</name>
</gene>
<dbReference type="Proteomes" id="UP000238479">
    <property type="component" value="Chromosome 7"/>
</dbReference>
<keyword evidence="1" id="KW-0472">Membrane</keyword>
<dbReference type="Gramene" id="PRQ21348">
    <property type="protein sequence ID" value="PRQ21348"/>
    <property type="gene ID" value="RchiOBHm_Chr7g0238221"/>
</dbReference>
<proteinExistence type="predicted"/>
<feature type="transmembrane region" description="Helical" evidence="1">
    <location>
        <begin position="17"/>
        <end position="37"/>
    </location>
</feature>
<accession>A0A2P6PHG3</accession>
<keyword evidence="1" id="KW-1133">Transmembrane helix</keyword>
<evidence type="ECO:0000313" key="3">
    <source>
        <dbReference type="Proteomes" id="UP000238479"/>
    </source>
</evidence>
<dbReference type="EMBL" id="PDCK01000045">
    <property type="protein sequence ID" value="PRQ21348.1"/>
    <property type="molecule type" value="Genomic_DNA"/>
</dbReference>
<dbReference type="AlphaFoldDB" id="A0A2P6PHG3"/>
<keyword evidence="1" id="KW-0812">Transmembrane</keyword>
<evidence type="ECO:0000313" key="2">
    <source>
        <dbReference type="EMBL" id="PRQ21348.1"/>
    </source>
</evidence>
<reference evidence="2 3" key="1">
    <citation type="journal article" date="2018" name="Nat. Genet.">
        <title>The Rosa genome provides new insights in the design of modern roses.</title>
        <authorList>
            <person name="Bendahmane M."/>
        </authorList>
    </citation>
    <scope>NUCLEOTIDE SEQUENCE [LARGE SCALE GENOMIC DNA]</scope>
    <source>
        <strain evidence="3">cv. Old Blush</strain>
    </source>
</reference>
<sequence length="56" mass="6559">MSHELIFFPNFRLLSQYSSSCFSTLLFTIFLVSLLIVRSPEEPTVKLEFIECKNKN</sequence>
<evidence type="ECO:0000256" key="1">
    <source>
        <dbReference type="SAM" id="Phobius"/>
    </source>
</evidence>